<dbReference type="EMBL" id="AUWU02000004">
    <property type="protein sequence ID" value="KAH0574031.1"/>
    <property type="molecule type" value="Genomic_DNA"/>
</dbReference>
<reference evidence="1 2" key="1">
    <citation type="journal article" date="2014" name="PLoS Genet.">
        <title>The Genome of Spironucleus salmonicida Highlights a Fish Pathogen Adapted to Fluctuating Environments.</title>
        <authorList>
            <person name="Xu F."/>
            <person name="Jerlstrom-Hultqvist J."/>
            <person name="Einarsson E."/>
            <person name="Astvaldsson A."/>
            <person name="Svard S.G."/>
            <person name="Andersson J.O."/>
        </authorList>
    </citation>
    <scope>NUCLEOTIDE SEQUENCE</scope>
    <source>
        <strain evidence="2">ATCC 50377</strain>
    </source>
</reference>
<proteinExistence type="predicted"/>
<dbReference type="AlphaFoldDB" id="V6LEL2"/>
<reference evidence="2" key="2">
    <citation type="submission" date="2020-12" db="EMBL/GenBank/DDBJ databases">
        <title>New Spironucleus salmonicida genome in near-complete chromosomes.</title>
        <authorList>
            <person name="Xu F."/>
            <person name="Kurt Z."/>
            <person name="Jimenez-Gonzalez A."/>
            <person name="Astvaldsson A."/>
            <person name="Andersson J.O."/>
            <person name="Svard S.G."/>
        </authorList>
    </citation>
    <scope>NUCLEOTIDE SEQUENCE</scope>
    <source>
        <strain evidence="2">ATCC 50377</strain>
    </source>
</reference>
<evidence type="ECO:0000313" key="2">
    <source>
        <dbReference type="EMBL" id="KAH0574031.1"/>
    </source>
</evidence>
<dbReference type="EMBL" id="KI546151">
    <property type="protein sequence ID" value="EST42927.1"/>
    <property type="molecule type" value="Genomic_DNA"/>
</dbReference>
<keyword evidence="3" id="KW-1185">Reference proteome</keyword>
<organism evidence="1">
    <name type="scientific">Spironucleus salmonicida</name>
    <dbReference type="NCBI Taxonomy" id="348837"/>
    <lineage>
        <taxon>Eukaryota</taxon>
        <taxon>Metamonada</taxon>
        <taxon>Diplomonadida</taxon>
        <taxon>Hexamitidae</taxon>
        <taxon>Hexamitinae</taxon>
        <taxon>Spironucleus</taxon>
    </lineage>
</organism>
<dbReference type="VEuPathDB" id="GiardiaDB:SS50377_23967"/>
<dbReference type="Proteomes" id="UP000018208">
    <property type="component" value="Unassembled WGS sequence"/>
</dbReference>
<evidence type="ECO:0000313" key="3">
    <source>
        <dbReference type="Proteomes" id="UP000018208"/>
    </source>
</evidence>
<gene>
    <name evidence="1" type="ORF">SS50377_17459</name>
    <name evidence="2" type="ORF">SS50377_23967</name>
</gene>
<name>V6LEL2_9EUKA</name>
<evidence type="ECO:0000313" key="1">
    <source>
        <dbReference type="EMBL" id="EST42927.1"/>
    </source>
</evidence>
<accession>V6LEL2</accession>
<sequence>MSDLGSFRNIVNSDYYSNYIGPITKLNEVEFPYKQELSEKLSEEMKILYLQKTQLDEQLESFTTTTKLHQNISNTINLRKTMAQLKVLDDQINGEDPMDSDEKLVIDDLEMIQNDYEAQKLNDIYKQSILDLKLQEAAYDSVILLNNEIKTEMNPLQAMFNGLNKCDFFIQGEYGAGYFSIFEGVLNFYLWDTRELIFSDSIEAYNFDFTCQEKIKKILAGRYDPGDYYVIIWQDGQELIIALELFVYESLRSYMKK</sequence>
<protein>
    <submittedName>
        <fullName evidence="1">Uncharacterized protein</fullName>
    </submittedName>
</protein>